<dbReference type="RefSeq" id="WP_137028804.1">
    <property type="nucleotide sequence ID" value="NZ_SZNK01000001.1"/>
</dbReference>
<dbReference type="AlphaFoldDB" id="A0A4U2Y4K3"/>
<evidence type="ECO:0000313" key="1">
    <source>
        <dbReference type="EMBL" id="TKI55408.1"/>
    </source>
</evidence>
<sequence length="96" mass="11622">MINLGEYPYNKESLRELLERSRTKTLSHEEVAMWCFLYWSSWRSDEDDLFNKTDEMTIDIVMEIGEFWVNKPECGAQVIIFGEEQIDVWIDRLHWD</sequence>
<organism evidence="1 2">
    <name type="scientific">Brevibacillus antibioticus</name>
    <dbReference type="NCBI Taxonomy" id="2570228"/>
    <lineage>
        <taxon>Bacteria</taxon>
        <taxon>Bacillati</taxon>
        <taxon>Bacillota</taxon>
        <taxon>Bacilli</taxon>
        <taxon>Bacillales</taxon>
        <taxon>Paenibacillaceae</taxon>
        <taxon>Brevibacillus</taxon>
    </lineage>
</organism>
<evidence type="ECO:0000313" key="2">
    <source>
        <dbReference type="Proteomes" id="UP000307841"/>
    </source>
</evidence>
<dbReference type="Proteomes" id="UP000307841">
    <property type="component" value="Unassembled WGS sequence"/>
</dbReference>
<keyword evidence="2" id="KW-1185">Reference proteome</keyword>
<comment type="caution">
    <text evidence="1">The sequence shown here is derived from an EMBL/GenBank/DDBJ whole genome shotgun (WGS) entry which is preliminary data.</text>
</comment>
<proteinExistence type="predicted"/>
<dbReference type="OrthoDB" id="2991032at2"/>
<reference evidence="1 2" key="1">
    <citation type="submission" date="2019-04" db="EMBL/GenBank/DDBJ databases">
        <title>Whole genome sequencing of Brevibacillus sp. TGS2-1.</title>
        <authorList>
            <person name="Choi A."/>
        </authorList>
    </citation>
    <scope>NUCLEOTIDE SEQUENCE [LARGE SCALE GENOMIC DNA]</scope>
    <source>
        <strain evidence="1 2">TGS2-1</strain>
    </source>
</reference>
<accession>A0A4U2Y4K3</accession>
<dbReference type="EMBL" id="SZNK01000001">
    <property type="protein sequence ID" value="TKI55408.1"/>
    <property type="molecule type" value="Genomic_DNA"/>
</dbReference>
<protein>
    <submittedName>
        <fullName evidence="1">Uncharacterized protein</fullName>
    </submittedName>
</protein>
<gene>
    <name evidence="1" type="ORF">E8L90_08095</name>
</gene>
<name>A0A4U2Y4K3_9BACL</name>